<keyword evidence="4" id="KW-1185">Reference proteome</keyword>
<dbReference type="Pfam" id="PF03869">
    <property type="entry name" value="Arc"/>
    <property type="match status" value="1"/>
</dbReference>
<name>A0ABU6K9S7_9BACI</name>
<evidence type="ECO:0000256" key="1">
    <source>
        <dbReference type="SAM" id="Coils"/>
    </source>
</evidence>
<dbReference type="EMBL" id="JARZFX010000001">
    <property type="protein sequence ID" value="MEC5422083.1"/>
    <property type="molecule type" value="Genomic_DNA"/>
</dbReference>
<feature type="domain" description="Arc-like DNA binding" evidence="2">
    <location>
        <begin position="1"/>
        <end position="44"/>
    </location>
</feature>
<dbReference type="InterPro" id="IPR010985">
    <property type="entry name" value="Ribbon_hlx_hlx"/>
</dbReference>
<organism evidence="3 4">
    <name type="scientific">Virgibacillus tibetensis</name>
    <dbReference type="NCBI Taxonomy" id="3042313"/>
    <lineage>
        <taxon>Bacteria</taxon>
        <taxon>Bacillati</taxon>
        <taxon>Bacillota</taxon>
        <taxon>Bacilli</taxon>
        <taxon>Bacillales</taxon>
        <taxon>Bacillaceae</taxon>
        <taxon>Virgibacillus</taxon>
    </lineage>
</organism>
<dbReference type="RefSeq" id="WP_327605656.1">
    <property type="nucleotide sequence ID" value="NZ_JARZFX010000001.1"/>
</dbReference>
<protein>
    <submittedName>
        <fullName evidence="3">DUF6364 family protein</fullName>
    </submittedName>
</protein>
<dbReference type="Proteomes" id="UP001335737">
    <property type="component" value="Unassembled WGS sequence"/>
</dbReference>
<dbReference type="Gene3D" id="1.10.1220.10">
    <property type="entry name" value="Met repressor-like"/>
    <property type="match status" value="1"/>
</dbReference>
<evidence type="ECO:0000259" key="2">
    <source>
        <dbReference type="Pfam" id="PF03869"/>
    </source>
</evidence>
<accession>A0ABU6K9S7</accession>
<proteinExistence type="predicted"/>
<dbReference type="InterPro" id="IPR005569">
    <property type="entry name" value="Arc_DNA-bd_dom"/>
</dbReference>
<evidence type="ECO:0000313" key="4">
    <source>
        <dbReference type="Proteomes" id="UP001335737"/>
    </source>
</evidence>
<evidence type="ECO:0000313" key="3">
    <source>
        <dbReference type="EMBL" id="MEC5422083.1"/>
    </source>
</evidence>
<feature type="coiled-coil region" evidence="1">
    <location>
        <begin position="13"/>
        <end position="40"/>
    </location>
</feature>
<gene>
    <name evidence="3" type="ORF">QGM71_01070</name>
</gene>
<reference evidence="3 4" key="1">
    <citation type="journal article" date="2024" name="Int. J. Syst. Evol. Microbiol.">
        <title>Virgibacillus tibetensis sp. nov., isolated from salt lake on the Tibetan Plateau of China.</title>
        <authorList>
            <person name="Phurbu D."/>
            <person name="Liu Z.-X."/>
            <person name="Wang R."/>
            <person name="Zheng Y.-Y."/>
            <person name="Liu H.-C."/>
            <person name="Zhou Y.-G."/>
            <person name="Yu Y.-J."/>
            <person name="Li A.-H."/>
        </authorList>
    </citation>
    <scope>NUCLEOTIDE SEQUENCE [LARGE SCALE GENOMIC DNA]</scope>
    <source>
        <strain evidence="3 4">C22-A2</strain>
    </source>
</reference>
<dbReference type="SUPFAM" id="SSF47598">
    <property type="entry name" value="Ribbon-helix-helix"/>
    <property type="match status" value="1"/>
</dbReference>
<comment type="caution">
    <text evidence="3">The sequence shown here is derived from an EMBL/GenBank/DDBJ whole genome shotgun (WGS) entry which is preliminary data.</text>
</comment>
<sequence length="48" mass="5734">MSDLKRFTLRIDADVLDKVKEQAEDNKRSMAKEIEYILEKYLDKKEGE</sequence>
<keyword evidence="1" id="KW-0175">Coiled coil</keyword>
<dbReference type="InterPro" id="IPR013321">
    <property type="entry name" value="Arc_rbn_hlx_hlx"/>
</dbReference>